<dbReference type="InterPro" id="IPR052909">
    <property type="entry name" value="Transposase_6_like"/>
</dbReference>
<name>A0A511BAR9_9PROT</name>
<gene>
    <name evidence="1" type="ORF">GKA01_26970</name>
</gene>
<dbReference type="PANTHER" id="PTHR46637">
    <property type="entry name" value="TIS1421-TRANSPOSASE PROTEIN A"/>
    <property type="match status" value="1"/>
</dbReference>
<organism evidence="1 2">
    <name type="scientific">Gluconobacter kanchanaburiensis NBRC 103587</name>
    <dbReference type="NCBI Taxonomy" id="1307948"/>
    <lineage>
        <taxon>Bacteria</taxon>
        <taxon>Pseudomonadati</taxon>
        <taxon>Pseudomonadota</taxon>
        <taxon>Alphaproteobacteria</taxon>
        <taxon>Acetobacterales</taxon>
        <taxon>Acetobacteraceae</taxon>
        <taxon>Gluconobacter</taxon>
    </lineage>
</organism>
<evidence type="ECO:0000313" key="2">
    <source>
        <dbReference type="Proteomes" id="UP000321079"/>
    </source>
</evidence>
<comment type="caution">
    <text evidence="1">The sequence shown here is derived from an EMBL/GenBank/DDBJ whole genome shotgun (WGS) entry which is preliminary data.</text>
</comment>
<keyword evidence="2" id="KW-1185">Reference proteome</keyword>
<dbReference type="AlphaFoldDB" id="A0A511BAR9"/>
<accession>A0A511BAR9</accession>
<dbReference type="Proteomes" id="UP000321079">
    <property type="component" value="Unassembled WGS sequence"/>
</dbReference>
<reference evidence="1 2" key="1">
    <citation type="submission" date="2019-07" db="EMBL/GenBank/DDBJ databases">
        <title>Whole genome shotgun sequence of Gluconobacter kanchanaburiensis NBRC 103587.</title>
        <authorList>
            <person name="Hosoyama A."/>
            <person name="Uohara A."/>
            <person name="Ohji S."/>
            <person name="Ichikawa N."/>
        </authorList>
    </citation>
    <scope>NUCLEOTIDE SEQUENCE [LARGE SCALE GENOMIC DNA]</scope>
    <source>
        <strain evidence="1 2">NBRC 103587</strain>
    </source>
</reference>
<sequence>MLSGIIFVNRNGLRWRDVPREYGPHKTFWKRWDGVGIFIRMMDGLAAGKAEPQTIMIDTTYLKVHRTASSLRLKKGIEVV</sequence>
<evidence type="ECO:0008006" key="3">
    <source>
        <dbReference type="Google" id="ProtNLM"/>
    </source>
</evidence>
<proteinExistence type="predicted"/>
<protein>
    <recommendedName>
        <fullName evidence="3">Transposase</fullName>
    </recommendedName>
</protein>
<dbReference type="PANTHER" id="PTHR46637:SF1">
    <property type="entry name" value="BLL5188 PROTEIN"/>
    <property type="match status" value="1"/>
</dbReference>
<dbReference type="EMBL" id="BJVA01000045">
    <property type="protein sequence ID" value="GEK97500.1"/>
    <property type="molecule type" value="Genomic_DNA"/>
</dbReference>
<evidence type="ECO:0000313" key="1">
    <source>
        <dbReference type="EMBL" id="GEK97500.1"/>
    </source>
</evidence>